<evidence type="ECO:0000259" key="1">
    <source>
        <dbReference type="Pfam" id="PF17775"/>
    </source>
</evidence>
<sequence>MRSRYSAFILQLGEYLFNSYHPDFRGDVTIEQLSEKSLDWRNLDIIGSESLDKTGFVEFKAWYMLEGQLNYHHERSNFVKDKDQWLYCDGTFYPEQKSGKIQRNDPCPCGSGKKFKKCCAKN</sequence>
<proteinExistence type="predicted"/>
<dbReference type="SUPFAM" id="SSF103642">
    <property type="entry name" value="Sec-C motif"/>
    <property type="match status" value="1"/>
</dbReference>
<comment type="caution">
    <text evidence="2">The sequence shown here is derived from an EMBL/GenBank/DDBJ whole genome shotgun (WGS) entry which is preliminary data.</text>
</comment>
<evidence type="ECO:0000313" key="2">
    <source>
        <dbReference type="EMBL" id="GLS89782.1"/>
    </source>
</evidence>
<dbReference type="Gene3D" id="3.10.450.50">
    <property type="match status" value="1"/>
</dbReference>
<feature type="domain" description="YchJ-like middle NTF2-like" evidence="1">
    <location>
        <begin position="1"/>
        <end position="90"/>
    </location>
</feature>
<dbReference type="InterPro" id="IPR004027">
    <property type="entry name" value="SEC_C_motif"/>
</dbReference>
<dbReference type="Pfam" id="PF02810">
    <property type="entry name" value="SEC-C"/>
    <property type="match status" value="1"/>
</dbReference>
<dbReference type="PANTHER" id="PTHR33747:SF1">
    <property type="entry name" value="ADENYLATE CYCLASE-ASSOCIATED CAP C-TERMINAL DOMAIN-CONTAINING PROTEIN"/>
    <property type="match status" value="1"/>
</dbReference>
<dbReference type="Pfam" id="PF17775">
    <property type="entry name" value="YchJ_M-like"/>
    <property type="match status" value="1"/>
</dbReference>
<reference evidence="3" key="1">
    <citation type="journal article" date="2019" name="Int. J. Syst. Evol. Microbiol.">
        <title>The Global Catalogue of Microorganisms (GCM) 10K type strain sequencing project: providing services to taxonomists for standard genome sequencing and annotation.</title>
        <authorList>
            <consortium name="The Broad Institute Genomics Platform"/>
            <consortium name="The Broad Institute Genome Sequencing Center for Infectious Disease"/>
            <person name="Wu L."/>
            <person name="Ma J."/>
        </authorList>
    </citation>
    <scope>NUCLEOTIDE SEQUENCE [LARGE SCALE GENOMIC DNA]</scope>
    <source>
        <strain evidence="3">NBRC 103166</strain>
    </source>
</reference>
<organism evidence="2 3">
    <name type="scientific">Psychromonas marina</name>
    <dbReference type="NCBI Taxonomy" id="88364"/>
    <lineage>
        <taxon>Bacteria</taxon>
        <taxon>Pseudomonadati</taxon>
        <taxon>Pseudomonadota</taxon>
        <taxon>Gammaproteobacteria</taxon>
        <taxon>Alteromonadales</taxon>
        <taxon>Psychromonadaceae</taxon>
        <taxon>Psychromonas</taxon>
    </lineage>
</organism>
<dbReference type="SUPFAM" id="SSF54427">
    <property type="entry name" value="NTF2-like"/>
    <property type="match status" value="1"/>
</dbReference>
<dbReference type="PANTHER" id="PTHR33747">
    <property type="entry name" value="UPF0225 PROTEIN SCO1677"/>
    <property type="match status" value="1"/>
</dbReference>
<evidence type="ECO:0000313" key="3">
    <source>
        <dbReference type="Proteomes" id="UP001157353"/>
    </source>
</evidence>
<name>A0ABQ6DXB8_9GAMM</name>
<dbReference type="InterPro" id="IPR048469">
    <property type="entry name" value="YchJ-like_M"/>
</dbReference>
<keyword evidence="3" id="KW-1185">Reference proteome</keyword>
<gene>
    <name evidence="2" type="ORF">GCM10007916_08490</name>
</gene>
<accession>A0ABQ6DXB8</accession>
<dbReference type="InterPro" id="IPR032710">
    <property type="entry name" value="NTF2-like_dom_sf"/>
</dbReference>
<dbReference type="Proteomes" id="UP001157353">
    <property type="component" value="Unassembled WGS sequence"/>
</dbReference>
<protein>
    <recommendedName>
        <fullName evidence="1">YchJ-like middle NTF2-like domain-containing protein</fullName>
    </recommendedName>
</protein>
<dbReference type="EMBL" id="BSPQ01000002">
    <property type="protein sequence ID" value="GLS89782.1"/>
    <property type="molecule type" value="Genomic_DNA"/>
</dbReference>